<dbReference type="SMART" id="SM01230">
    <property type="entry name" value="Gln-synt_C"/>
    <property type="match status" value="1"/>
</dbReference>
<evidence type="ECO:0000259" key="10">
    <source>
        <dbReference type="PROSITE" id="PS51986"/>
    </source>
</evidence>
<dbReference type="PROSITE" id="PS00181">
    <property type="entry name" value="GLNA_ATP"/>
    <property type="match status" value="1"/>
</dbReference>
<dbReference type="GO" id="GO:0005524">
    <property type="term" value="F:ATP binding"/>
    <property type="evidence" value="ECO:0007669"/>
    <property type="project" value="UniProtKB-KW"/>
</dbReference>
<evidence type="ECO:0000259" key="11">
    <source>
        <dbReference type="PROSITE" id="PS51987"/>
    </source>
</evidence>
<evidence type="ECO:0000313" key="14">
    <source>
        <dbReference type="Proteomes" id="UP000275727"/>
    </source>
</evidence>
<dbReference type="InterPro" id="IPR008146">
    <property type="entry name" value="Gln_synth_cat_dom"/>
</dbReference>
<gene>
    <name evidence="12" type="primary">glnA3_2</name>
    <name evidence="13" type="ORF">DFR51_3266</name>
    <name evidence="12" type="ORF">SmB9_29970</name>
</gene>
<keyword evidence="15" id="KW-1185">Reference proteome</keyword>
<reference evidence="13 15" key="2">
    <citation type="submission" date="2018-10" db="EMBL/GenBank/DDBJ databases">
        <title>Genomic Encyclopedia of Type Strains, Phase IV (KMG-IV): sequencing the most valuable type-strain genomes for metagenomic binning, comparative biology and taxonomic classification.</title>
        <authorList>
            <person name="Goeker M."/>
        </authorList>
    </citation>
    <scope>NUCLEOTIDE SEQUENCE [LARGE SCALE GENOMIC DNA]</scope>
    <source>
        <strain evidence="13 15">DSM 19791</strain>
    </source>
</reference>
<organism evidence="12 14">
    <name type="scientific">Sphingosinicella microcystinivorans</name>
    <dbReference type="NCBI Taxonomy" id="335406"/>
    <lineage>
        <taxon>Bacteria</taxon>
        <taxon>Pseudomonadati</taxon>
        <taxon>Pseudomonadota</taxon>
        <taxon>Alphaproteobacteria</taxon>
        <taxon>Sphingomonadales</taxon>
        <taxon>Sphingosinicellaceae</taxon>
        <taxon>Sphingosinicella</taxon>
    </lineage>
</organism>
<dbReference type="RefSeq" id="WP_121053059.1">
    <property type="nucleotide sequence ID" value="NZ_AP018711.1"/>
</dbReference>
<dbReference type="PROSITE" id="PS51986">
    <property type="entry name" value="GS_BETA_GRASP"/>
    <property type="match status" value="1"/>
</dbReference>
<dbReference type="InterPro" id="IPR027303">
    <property type="entry name" value="Gln_synth_gly_rich_site"/>
</dbReference>
<name>A0AAD1G243_SPHMI</name>
<dbReference type="AlphaFoldDB" id="A0AAD1G243"/>
<comment type="similarity">
    <text evidence="8 9">Belongs to the glutamine synthetase family.</text>
</comment>
<dbReference type="PANTHER" id="PTHR43785:SF12">
    <property type="entry name" value="TYPE-1 GLUTAMINE SYNTHETASE 2"/>
    <property type="match status" value="1"/>
</dbReference>
<evidence type="ECO:0000256" key="6">
    <source>
        <dbReference type="ARBA" id="ARBA00022842"/>
    </source>
</evidence>
<dbReference type="GO" id="GO:0006542">
    <property type="term" value="P:glutamine biosynthetic process"/>
    <property type="evidence" value="ECO:0007669"/>
    <property type="project" value="InterPro"/>
</dbReference>
<reference evidence="12 14" key="1">
    <citation type="submission" date="2018-06" db="EMBL/GenBank/DDBJ databases">
        <title>Complete Genome Sequence of the Microcystin-Degrading Bacterium Sphingosinicella microcystinivorans Strain B-9.</title>
        <authorList>
            <person name="Jin H."/>
            <person name="Nishizawa T."/>
            <person name="Guo Y."/>
            <person name="Nishizawa A."/>
            <person name="Park H."/>
            <person name="Kato H."/>
            <person name="Tsuji K."/>
            <person name="Harada K."/>
        </authorList>
    </citation>
    <scope>NUCLEOTIDE SEQUENCE [LARGE SCALE GENOMIC DNA]</scope>
    <source>
        <strain evidence="12 14">B9</strain>
    </source>
</reference>
<evidence type="ECO:0000256" key="1">
    <source>
        <dbReference type="ARBA" id="ARBA00001946"/>
    </source>
</evidence>
<comment type="function">
    <text evidence="2">Catalyzes the ATP-dependent biosynthesis of glutamine from glutamate and ammonia.</text>
</comment>
<dbReference type="Proteomes" id="UP000276029">
    <property type="component" value="Unassembled WGS sequence"/>
</dbReference>
<evidence type="ECO:0000256" key="5">
    <source>
        <dbReference type="ARBA" id="ARBA00022840"/>
    </source>
</evidence>
<dbReference type="PROSITE" id="PS51987">
    <property type="entry name" value="GS_CATALYTIC"/>
    <property type="match status" value="1"/>
</dbReference>
<keyword evidence="7" id="KW-0535">Nitrogen fixation</keyword>
<dbReference type="PANTHER" id="PTHR43785">
    <property type="entry name" value="GAMMA-GLUTAMYLPUTRESCINE SYNTHETASE"/>
    <property type="match status" value="1"/>
</dbReference>
<evidence type="ECO:0000256" key="3">
    <source>
        <dbReference type="ARBA" id="ARBA00022598"/>
    </source>
</evidence>
<dbReference type="SUPFAM" id="SSF55931">
    <property type="entry name" value="Glutamine synthetase/guanido kinase"/>
    <property type="match status" value="1"/>
</dbReference>
<evidence type="ECO:0000313" key="15">
    <source>
        <dbReference type="Proteomes" id="UP000276029"/>
    </source>
</evidence>
<keyword evidence="6" id="KW-0460">Magnesium</keyword>
<sequence length="463" mass="50416">MTKPPLSSNKIADVSEAHAFFAANPDIDAVDIIFTNMCGVPRGKRLRQHEVIAVYESGRFLPGSAVVVDITGRDTEETGLVWEDGDADRYVKPIPGTLVRAPWLGENAGQFLTSFYELDGTPNDLDPRHVLGSVIDRLAADGLTPVVAVELEFFLLDLSSGKPAPAKGLLTPHRSGDNQVYGLRELEDFKPFFDDLYAACDAQNIPLESAISEYAPGQFELTLRHKPDALRATDDAVMYKRLVKGVAVKHGLEATFMAKPFAHEAGNGMHLHISMADESGNNAFASEDPEGAPILRHAIGGMKAALGESMAIFAPNANSYRRFKANSYAPVAPTWGVNNRTVSLRIPAGSPASRHVEHRVCGADANPYLAVATVLAAMHHGITNRIDPGPAVVGNGYEDEASAGVKLPNNWFAANDAFEASPLMNDYLGQRFVKNYTIVKRTEMARFYGEVTELDYDWYLRNA</sequence>
<accession>A0AAD1G243</accession>
<evidence type="ECO:0000256" key="2">
    <source>
        <dbReference type="ARBA" id="ARBA00003117"/>
    </source>
</evidence>
<evidence type="ECO:0000313" key="13">
    <source>
        <dbReference type="EMBL" id="RKS86554.1"/>
    </source>
</evidence>
<evidence type="ECO:0000313" key="12">
    <source>
        <dbReference type="EMBL" id="BBE35339.1"/>
    </source>
</evidence>
<dbReference type="InterPro" id="IPR036651">
    <property type="entry name" value="Gln_synt_N_sf"/>
</dbReference>
<dbReference type="Proteomes" id="UP000275727">
    <property type="component" value="Chromosome"/>
</dbReference>
<feature type="domain" description="GS beta-grasp" evidence="10">
    <location>
        <begin position="25"/>
        <end position="120"/>
    </location>
</feature>
<dbReference type="EMBL" id="AP018711">
    <property type="protein sequence ID" value="BBE35339.1"/>
    <property type="molecule type" value="Genomic_DNA"/>
</dbReference>
<dbReference type="GO" id="GO:0004356">
    <property type="term" value="F:glutamine synthetase activity"/>
    <property type="evidence" value="ECO:0007669"/>
    <property type="project" value="InterPro"/>
</dbReference>
<proteinExistence type="inferred from homology"/>
<evidence type="ECO:0000256" key="4">
    <source>
        <dbReference type="ARBA" id="ARBA00022741"/>
    </source>
</evidence>
<dbReference type="Gene3D" id="3.30.590.10">
    <property type="entry name" value="Glutamine synthetase/guanido kinase, catalytic domain"/>
    <property type="match status" value="1"/>
</dbReference>
<protein>
    <submittedName>
        <fullName evidence="13">Glutamate--putrescine ligase</fullName>
    </submittedName>
    <submittedName>
        <fullName evidence="12">Glutamine synthetase</fullName>
    </submittedName>
</protein>
<evidence type="ECO:0000256" key="8">
    <source>
        <dbReference type="PROSITE-ProRule" id="PRU01330"/>
    </source>
</evidence>
<dbReference type="InterPro" id="IPR014746">
    <property type="entry name" value="Gln_synth/guanido_kin_cat_dom"/>
</dbReference>
<comment type="cofactor">
    <cofactor evidence="1">
        <name>Mg(2+)</name>
        <dbReference type="ChEBI" id="CHEBI:18420"/>
    </cofactor>
</comment>
<evidence type="ECO:0000256" key="7">
    <source>
        <dbReference type="ARBA" id="ARBA00023231"/>
    </source>
</evidence>
<feature type="domain" description="GS catalytic" evidence="11">
    <location>
        <begin position="127"/>
        <end position="463"/>
    </location>
</feature>
<keyword evidence="5" id="KW-0067">ATP-binding</keyword>
<dbReference type="GO" id="GO:0006598">
    <property type="term" value="P:polyamine catabolic process"/>
    <property type="evidence" value="ECO:0007669"/>
    <property type="project" value="TreeGrafter"/>
</dbReference>
<dbReference type="InterPro" id="IPR008147">
    <property type="entry name" value="Gln_synt_N"/>
</dbReference>
<keyword evidence="3 13" id="KW-0436">Ligase</keyword>
<dbReference type="Pfam" id="PF00120">
    <property type="entry name" value="Gln-synt_C"/>
    <property type="match status" value="1"/>
</dbReference>
<dbReference type="EMBL" id="RBWX01000010">
    <property type="protein sequence ID" value="RKS86554.1"/>
    <property type="molecule type" value="Genomic_DNA"/>
</dbReference>
<keyword evidence="4" id="KW-0547">Nucleotide-binding</keyword>
<dbReference type="KEGG" id="smic:SmB9_29970"/>
<evidence type="ECO:0000256" key="9">
    <source>
        <dbReference type="RuleBase" id="RU000384"/>
    </source>
</evidence>
<dbReference type="SUPFAM" id="SSF54368">
    <property type="entry name" value="Glutamine synthetase, N-terminal domain"/>
    <property type="match status" value="1"/>
</dbReference>